<dbReference type="AlphaFoldDB" id="A0A1I7ZT04"/>
<organism evidence="1 2">
    <name type="scientific">Steinernema glaseri</name>
    <dbReference type="NCBI Taxonomy" id="37863"/>
    <lineage>
        <taxon>Eukaryota</taxon>
        <taxon>Metazoa</taxon>
        <taxon>Ecdysozoa</taxon>
        <taxon>Nematoda</taxon>
        <taxon>Chromadorea</taxon>
        <taxon>Rhabditida</taxon>
        <taxon>Tylenchina</taxon>
        <taxon>Panagrolaimomorpha</taxon>
        <taxon>Strongyloidoidea</taxon>
        <taxon>Steinernematidae</taxon>
        <taxon>Steinernema</taxon>
    </lineage>
</organism>
<dbReference type="WBParaSite" id="L893_g29524.t1">
    <property type="protein sequence ID" value="L893_g29524.t1"/>
    <property type="gene ID" value="L893_g29524"/>
</dbReference>
<evidence type="ECO:0000313" key="1">
    <source>
        <dbReference type="Proteomes" id="UP000095287"/>
    </source>
</evidence>
<evidence type="ECO:0000313" key="2">
    <source>
        <dbReference type="WBParaSite" id="L893_g29524.t1"/>
    </source>
</evidence>
<proteinExistence type="predicted"/>
<reference evidence="2" key="1">
    <citation type="submission" date="2016-11" db="UniProtKB">
        <authorList>
            <consortium name="WormBaseParasite"/>
        </authorList>
    </citation>
    <scope>IDENTIFICATION</scope>
</reference>
<accession>A0A1I7ZT04</accession>
<dbReference type="Proteomes" id="UP000095287">
    <property type="component" value="Unplaced"/>
</dbReference>
<sequence>MDGVPIAFWTHLCDILRPPEITEAKELSGNVGELTETSFHQIVHYAVLVQNGFVQKRFLLYCCSDREEHTPQEI</sequence>
<keyword evidence="1" id="KW-1185">Reference proteome</keyword>
<name>A0A1I7ZT04_9BILA</name>
<protein>
    <submittedName>
        <fullName evidence="2">HECT domain-containing protein</fullName>
    </submittedName>
</protein>